<dbReference type="CDD" id="cd00009">
    <property type="entry name" value="AAA"/>
    <property type="match status" value="1"/>
</dbReference>
<dbReference type="Gene3D" id="1.10.8.60">
    <property type="match status" value="1"/>
</dbReference>
<keyword evidence="5" id="KW-0804">Transcription</keyword>
<sequence length="672" mass="73245">MNGIDFYEPRVDLSDAPGTSPILRSWARCHQQRDLPDEPVMLARADLADRCAQHASLLYAAQPEIETLAGLVGSADGIVVLTDAAGIILQTRGNASFLHRADQVALRPGVSWAESHRGTNGVGTVLVEGQALSVHGSEHFLPRNRILSCHGAPIRSPRGDILGVLDISCEAGRLHAYALKLASMFARQVTNRIMEQAGEQPELLVFHRQHAMLDSIERAQLMVHDGYIVGANDAAIAQLDTSWAQLIDQPIQAWLGDGWQQATPDTCTLRTPRGLPLFIQLRRPASSTASPRQPDHDTQRRSKQSNQHIAHPSRQGHGKDAAIATQHGLPGIHALPDLPDMLRPGFGTALRALQGGLAVLLEGETGTGKEVYARRLHASSTRCNQPFVAINCGALPDTLIEAELFGYAAGAFTGALRQGARGRLREANGGILFLDEIGDMPLPLQTRLLRVLQEREVLPLGADKPVPVDFLLISATNQDLAQRVQDGHFRADLYYRLQDHRIGLPALRERSDLRAFLCAEFNRHGALEQGMTLHDSTLDALCAHRWPGNYRELQALLRGLVLRHPPGSLVMAEGLPDGFRPIITHHATAARQDGKAIHHIDTARHASPVCNTPNSLHSTLHALSAQRIRQALHEHSGNISRAARSLGIHRSTLHRYLARDAGQATSEGVAGR</sequence>
<keyword evidence="2" id="KW-0067">ATP-binding</keyword>
<evidence type="ECO:0000256" key="2">
    <source>
        <dbReference type="ARBA" id="ARBA00022840"/>
    </source>
</evidence>
<evidence type="ECO:0000259" key="7">
    <source>
        <dbReference type="PROSITE" id="PS50045"/>
    </source>
</evidence>
<dbReference type="InterPro" id="IPR025943">
    <property type="entry name" value="Sigma_54_int_dom_ATP-bd_2"/>
</dbReference>
<dbReference type="Gene3D" id="3.30.450.40">
    <property type="match status" value="1"/>
</dbReference>
<dbReference type="InterPro" id="IPR003593">
    <property type="entry name" value="AAA+_ATPase"/>
</dbReference>
<dbReference type="InterPro" id="IPR058031">
    <property type="entry name" value="AAA_lid_NorR"/>
</dbReference>
<keyword evidence="1" id="KW-0547">Nucleotide-binding</keyword>
<dbReference type="SMART" id="SM00382">
    <property type="entry name" value="AAA"/>
    <property type="match status" value="1"/>
</dbReference>
<dbReference type="PROSITE" id="PS50045">
    <property type="entry name" value="SIGMA54_INTERACT_4"/>
    <property type="match status" value="1"/>
</dbReference>
<accession>A0A2V1JXD0</accession>
<dbReference type="SUPFAM" id="SSF52540">
    <property type="entry name" value="P-loop containing nucleoside triphosphate hydrolases"/>
    <property type="match status" value="1"/>
</dbReference>
<dbReference type="AlphaFoldDB" id="A0A2V1JXD0"/>
<dbReference type="InterPro" id="IPR003018">
    <property type="entry name" value="GAF"/>
</dbReference>
<organism evidence="8 9">
    <name type="scientific">Corticimicrobacter populi</name>
    <dbReference type="NCBI Taxonomy" id="2175229"/>
    <lineage>
        <taxon>Bacteria</taxon>
        <taxon>Pseudomonadati</taxon>
        <taxon>Pseudomonadota</taxon>
        <taxon>Betaproteobacteria</taxon>
        <taxon>Burkholderiales</taxon>
        <taxon>Alcaligenaceae</taxon>
        <taxon>Corticimicrobacter</taxon>
    </lineage>
</organism>
<dbReference type="InterPro" id="IPR025662">
    <property type="entry name" value="Sigma_54_int_dom_ATP-bd_1"/>
</dbReference>
<dbReference type="Pfam" id="PF01590">
    <property type="entry name" value="GAF"/>
    <property type="match status" value="1"/>
</dbReference>
<evidence type="ECO:0000256" key="1">
    <source>
        <dbReference type="ARBA" id="ARBA00022741"/>
    </source>
</evidence>
<dbReference type="GO" id="GO:0043565">
    <property type="term" value="F:sequence-specific DNA binding"/>
    <property type="evidence" value="ECO:0007669"/>
    <property type="project" value="InterPro"/>
</dbReference>
<dbReference type="GO" id="GO:0006355">
    <property type="term" value="P:regulation of DNA-templated transcription"/>
    <property type="evidence" value="ECO:0007669"/>
    <property type="project" value="InterPro"/>
</dbReference>
<dbReference type="EMBL" id="QETA01000010">
    <property type="protein sequence ID" value="PWF20890.1"/>
    <property type="molecule type" value="Genomic_DNA"/>
</dbReference>
<dbReference type="InterPro" id="IPR002078">
    <property type="entry name" value="Sigma_54_int"/>
</dbReference>
<dbReference type="PROSITE" id="PS00676">
    <property type="entry name" value="SIGMA54_INTERACT_2"/>
    <property type="match status" value="1"/>
</dbReference>
<dbReference type="PROSITE" id="PS00675">
    <property type="entry name" value="SIGMA54_INTERACT_1"/>
    <property type="match status" value="1"/>
</dbReference>
<keyword evidence="3" id="KW-0805">Transcription regulation</keyword>
<proteinExistence type="predicted"/>
<reference evidence="9" key="1">
    <citation type="submission" date="2018-05" db="EMBL/GenBank/DDBJ databases">
        <authorList>
            <person name="Li Y."/>
        </authorList>
    </citation>
    <scope>NUCLEOTIDE SEQUENCE [LARGE SCALE GENOMIC DNA]</scope>
    <source>
        <strain evidence="9">3d-2-2</strain>
    </source>
</reference>
<evidence type="ECO:0000313" key="8">
    <source>
        <dbReference type="EMBL" id="PWF20890.1"/>
    </source>
</evidence>
<evidence type="ECO:0000256" key="4">
    <source>
        <dbReference type="ARBA" id="ARBA00023125"/>
    </source>
</evidence>
<protein>
    <submittedName>
        <fullName evidence="8">Sigma-54-dependent Fis family transcriptional regulator</fullName>
    </submittedName>
</protein>
<evidence type="ECO:0000256" key="3">
    <source>
        <dbReference type="ARBA" id="ARBA00023015"/>
    </source>
</evidence>
<feature type="region of interest" description="Disordered" evidence="6">
    <location>
        <begin position="282"/>
        <end position="320"/>
    </location>
</feature>
<dbReference type="PANTHER" id="PTHR32071:SF77">
    <property type="entry name" value="TRANSCRIPTIONAL REGULATORY PROTEIN"/>
    <property type="match status" value="1"/>
</dbReference>
<dbReference type="PRINTS" id="PR01590">
    <property type="entry name" value="HTHFIS"/>
</dbReference>
<dbReference type="GO" id="GO:0005524">
    <property type="term" value="F:ATP binding"/>
    <property type="evidence" value="ECO:0007669"/>
    <property type="project" value="UniProtKB-KW"/>
</dbReference>
<keyword evidence="4" id="KW-0238">DNA-binding</keyword>
<dbReference type="Pfam" id="PF25601">
    <property type="entry name" value="AAA_lid_14"/>
    <property type="match status" value="1"/>
</dbReference>
<dbReference type="PANTHER" id="PTHR32071">
    <property type="entry name" value="TRANSCRIPTIONAL REGULATORY PROTEIN"/>
    <property type="match status" value="1"/>
</dbReference>
<dbReference type="Gene3D" id="1.10.10.60">
    <property type="entry name" value="Homeodomain-like"/>
    <property type="match status" value="1"/>
</dbReference>
<dbReference type="InterPro" id="IPR029016">
    <property type="entry name" value="GAF-like_dom_sf"/>
</dbReference>
<dbReference type="InterPro" id="IPR009057">
    <property type="entry name" value="Homeodomain-like_sf"/>
</dbReference>
<feature type="domain" description="Sigma-54 factor interaction" evidence="7">
    <location>
        <begin position="351"/>
        <end position="562"/>
    </location>
</feature>
<comment type="caution">
    <text evidence="8">The sequence shown here is derived from an EMBL/GenBank/DDBJ whole genome shotgun (WGS) entry which is preliminary data.</text>
</comment>
<dbReference type="RefSeq" id="WP_109063190.1">
    <property type="nucleotide sequence ID" value="NZ_QETA01000010.1"/>
</dbReference>
<keyword evidence="9" id="KW-1185">Reference proteome</keyword>
<dbReference type="Proteomes" id="UP000245212">
    <property type="component" value="Unassembled WGS sequence"/>
</dbReference>
<dbReference type="SUPFAM" id="SSF46689">
    <property type="entry name" value="Homeodomain-like"/>
    <property type="match status" value="1"/>
</dbReference>
<evidence type="ECO:0000256" key="6">
    <source>
        <dbReference type="SAM" id="MobiDB-lite"/>
    </source>
</evidence>
<dbReference type="InterPro" id="IPR002197">
    <property type="entry name" value="HTH_Fis"/>
</dbReference>
<evidence type="ECO:0000256" key="5">
    <source>
        <dbReference type="ARBA" id="ARBA00023163"/>
    </source>
</evidence>
<dbReference type="Gene3D" id="3.40.50.300">
    <property type="entry name" value="P-loop containing nucleotide triphosphate hydrolases"/>
    <property type="match status" value="1"/>
</dbReference>
<evidence type="ECO:0000313" key="9">
    <source>
        <dbReference type="Proteomes" id="UP000245212"/>
    </source>
</evidence>
<name>A0A2V1JXD0_9BURK</name>
<dbReference type="Pfam" id="PF02954">
    <property type="entry name" value="HTH_8"/>
    <property type="match status" value="1"/>
</dbReference>
<dbReference type="FunFam" id="3.40.50.300:FF:000006">
    <property type="entry name" value="DNA-binding transcriptional regulator NtrC"/>
    <property type="match status" value="1"/>
</dbReference>
<dbReference type="Pfam" id="PF00158">
    <property type="entry name" value="Sigma54_activat"/>
    <property type="match status" value="1"/>
</dbReference>
<gene>
    <name evidence="8" type="ORF">DD235_16325</name>
</gene>
<dbReference type="InterPro" id="IPR027417">
    <property type="entry name" value="P-loop_NTPase"/>
</dbReference>